<dbReference type="Proteomes" id="UP000184356">
    <property type="component" value="Unassembled WGS sequence"/>
</dbReference>
<dbReference type="RefSeq" id="XP_040699015.1">
    <property type="nucleotide sequence ID" value="XM_040847007.1"/>
</dbReference>
<dbReference type="OrthoDB" id="427518at2759"/>
<dbReference type="InterPro" id="IPR053137">
    <property type="entry name" value="NLR-like"/>
</dbReference>
<sequence>MRPANRDGFGVAIICALPFEADPVEALFEEAYDKFGRIYGKQDRDSNTYFTGRIGQHHVVLCFLPDMGKGSAAAAASNLRMSYRNVQLALVVGVCGGNPFPGGGEIILGDVIISNSVVQYDFGRQNPDGFRPKTDVMDTLGRPIPEIRSFLRAFSGRSTLRGLQREASAYLQALQKDQEQWQSPGVEYDVLFEASHRHKHYRVDKQAPCICLDCNSDADPICDTASKGDCTTLGCSGGIIRRARLDTGAIDLRVHIGKVASADTVMKSGSHRDRIAAVEGVIAFEMEGAGVWDNLPCIIIKGVCDYADSHKNKHWQDYAAATAACVSKAFLQNWRPVLSESCTAMKPTISNLTTVLHSYYTGGQRLHVHRISGDRLPMDRCYINMVIVERFRAGNPSKATDISLFSRLKVDTVEGKHVSIPELFVAARRILIHGRAGVGKTTLCKKIMHDHINDGLWSDLFDMILWIPLRRLKRRSQQNSTLKGAFYDLFFAHLTDGQDLALELENGITDPACKNRILLILDGLDEVSQEWESGTAMHNLLVRLLDHPRVIVTSRPYGLGNSTLESFDMYLETAGFSEEQVEAYVKMAAKGDPKISDDIRAFATDNEMIQHLVRMPVQLDAVCYSWDRHFMSGDSPKTMTLLYKAITLKLWQKDVPRLKELDASKGPTEDSIRSFSMLQIEGLIEPELRLVEILAFTGMYNGLVEFSANDRQRLYDALTHEQAETPLPEIPESIFKKVSFLHTSDPSAIDSDQTYHFLNA</sequence>
<dbReference type="PROSITE" id="PS50837">
    <property type="entry name" value="NACHT"/>
    <property type="match status" value="1"/>
</dbReference>
<dbReference type="PANTHER" id="PTHR46082:SF6">
    <property type="entry name" value="AAA+ ATPASE DOMAIN-CONTAINING PROTEIN-RELATED"/>
    <property type="match status" value="1"/>
</dbReference>
<feature type="domain" description="NACHT" evidence="1">
    <location>
        <begin position="428"/>
        <end position="556"/>
    </location>
</feature>
<dbReference type="InterPro" id="IPR035994">
    <property type="entry name" value="Nucleoside_phosphorylase_sf"/>
</dbReference>
<gene>
    <name evidence="2" type="ORF">ASPSYDRAFT_452795</name>
</gene>
<dbReference type="SUPFAM" id="SSF52540">
    <property type="entry name" value="P-loop containing nucleoside triphosphate hydrolases"/>
    <property type="match status" value="1"/>
</dbReference>
<dbReference type="Pfam" id="PF01048">
    <property type="entry name" value="PNP_UDP_1"/>
    <property type="match status" value="1"/>
</dbReference>
<dbReference type="EMBL" id="KV878593">
    <property type="protein sequence ID" value="OJJ55209.1"/>
    <property type="molecule type" value="Genomic_DNA"/>
</dbReference>
<proteinExistence type="predicted"/>
<organism evidence="2 3">
    <name type="scientific">Aspergillus sydowii CBS 593.65</name>
    <dbReference type="NCBI Taxonomy" id="1036612"/>
    <lineage>
        <taxon>Eukaryota</taxon>
        <taxon>Fungi</taxon>
        <taxon>Dikarya</taxon>
        <taxon>Ascomycota</taxon>
        <taxon>Pezizomycotina</taxon>
        <taxon>Eurotiomycetes</taxon>
        <taxon>Eurotiomycetidae</taxon>
        <taxon>Eurotiales</taxon>
        <taxon>Aspergillaceae</taxon>
        <taxon>Aspergillus</taxon>
        <taxon>Aspergillus subgen. Nidulantes</taxon>
    </lineage>
</organism>
<dbReference type="Gene3D" id="3.40.50.300">
    <property type="entry name" value="P-loop containing nucleotide triphosphate hydrolases"/>
    <property type="match status" value="1"/>
</dbReference>
<dbReference type="InterPro" id="IPR055496">
    <property type="entry name" value="DUF7068"/>
</dbReference>
<dbReference type="AlphaFoldDB" id="A0A1L9T6Y6"/>
<dbReference type="InterPro" id="IPR007111">
    <property type="entry name" value="NACHT_NTPase"/>
</dbReference>
<dbReference type="Gene3D" id="3.40.50.1580">
    <property type="entry name" value="Nucleoside phosphorylase domain"/>
    <property type="match status" value="1"/>
</dbReference>
<dbReference type="InterPro" id="IPR000845">
    <property type="entry name" value="Nucleoside_phosphorylase_d"/>
</dbReference>
<name>A0A1L9T6Y6_9EURO</name>
<evidence type="ECO:0000259" key="1">
    <source>
        <dbReference type="PROSITE" id="PS50837"/>
    </source>
</evidence>
<dbReference type="GO" id="GO:0003824">
    <property type="term" value="F:catalytic activity"/>
    <property type="evidence" value="ECO:0007669"/>
    <property type="project" value="InterPro"/>
</dbReference>
<dbReference type="InterPro" id="IPR027417">
    <property type="entry name" value="P-loop_NTPase"/>
</dbReference>
<dbReference type="Pfam" id="PF23238">
    <property type="entry name" value="DUF7068"/>
    <property type="match status" value="1"/>
</dbReference>
<dbReference type="Pfam" id="PF05729">
    <property type="entry name" value="NACHT"/>
    <property type="match status" value="1"/>
</dbReference>
<dbReference type="GeneID" id="63763080"/>
<dbReference type="VEuPathDB" id="FungiDB:ASPSYDRAFT_452795"/>
<evidence type="ECO:0000313" key="2">
    <source>
        <dbReference type="EMBL" id="OJJ55209.1"/>
    </source>
</evidence>
<dbReference type="GO" id="GO:0009116">
    <property type="term" value="P:nucleoside metabolic process"/>
    <property type="evidence" value="ECO:0007669"/>
    <property type="project" value="InterPro"/>
</dbReference>
<evidence type="ECO:0000313" key="3">
    <source>
        <dbReference type="Proteomes" id="UP000184356"/>
    </source>
</evidence>
<reference evidence="3" key="1">
    <citation type="journal article" date="2017" name="Genome Biol.">
        <title>Comparative genomics reveals high biological diversity and specific adaptations in the industrially and medically important fungal genus Aspergillus.</title>
        <authorList>
            <person name="de Vries R.P."/>
            <person name="Riley R."/>
            <person name="Wiebenga A."/>
            <person name="Aguilar-Osorio G."/>
            <person name="Amillis S."/>
            <person name="Uchima C.A."/>
            <person name="Anderluh G."/>
            <person name="Asadollahi M."/>
            <person name="Askin M."/>
            <person name="Barry K."/>
            <person name="Battaglia E."/>
            <person name="Bayram O."/>
            <person name="Benocci T."/>
            <person name="Braus-Stromeyer S.A."/>
            <person name="Caldana C."/>
            <person name="Canovas D."/>
            <person name="Cerqueira G.C."/>
            <person name="Chen F."/>
            <person name="Chen W."/>
            <person name="Choi C."/>
            <person name="Clum A."/>
            <person name="Dos Santos R.A."/>
            <person name="Damasio A.R."/>
            <person name="Diallinas G."/>
            <person name="Emri T."/>
            <person name="Fekete E."/>
            <person name="Flipphi M."/>
            <person name="Freyberg S."/>
            <person name="Gallo A."/>
            <person name="Gournas C."/>
            <person name="Habgood R."/>
            <person name="Hainaut M."/>
            <person name="Harispe M.L."/>
            <person name="Henrissat B."/>
            <person name="Hilden K.S."/>
            <person name="Hope R."/>
            <person name="Hossain A."/>
            <person name="Karabika E."/>
            <person name="Karaffa L."/>
            <person name="Karanyi Z."/>
            <person name="Krasevec N."/>
            <person name="Kuo A."/>
            <person name="Kusch H."/>
            <person name="LaButti K."/>
            <person name="Lagendijk E.L."/>
            <person name="Lapidus A."/>
            <person name="Levasseur A."/>
            <person name="Lindquist E."/>
            <person name="Lipzen A."/>
            <person name="Logrieco A.F."/>
            <person name="MacCabe A."/>
            <person name="Maekelae M.R."/>
            <person name="Malavazi I."/>
            <person name="Melin P."/>
            <person name="Meyer V."/>
            <person name="Mielnichuk N."/>
            <person name="Miskei M."/>
            <person name="Molnar A.P."/>
            <person name="Mule G."/>
            <person name="Ngan C.Y."/>
            <person name="Orejas M."/>
            <person name="Orosz E."/>
            <person name="Ouedraogo J.P."/>
            <person name="Overkamp K.M."/>
            <person name="Park H.-S."/>
            <person name="Perrone G."/>
            <person name="Piumi F."/>
            <person name="Punt P.J."/>
            <person name="Ram A.F."/>
            <person name="Ramon A."/>
            <person name="Rauscher S."/>
            <person name="Record E."/>
            <person name="Riano-Pachon D.M."/>
            <person name="Robert V."/>
            <person name="Roehrig J."/>
            <person name="Ruller R."/>
            <person name="Salamov A."/>
            <person name="Salih N.S."/>
            <person name="Samson R.A."/>
            <person name="Sandor E."/>
            <person name="Sanguinetti M."/>
            <person name="Schuetze T."/>
            <person name="Sepcic K."/>
            <person name="Shelest E."/>
            <person name="Sherlock G."/>
            <person name="Sophianopoulou V."/>
            <person name="Squina F.M."/>
            <person name="Sun H."/>
            <person name="Susca A."/>
            <person name="Todd R.B."/>
            <person name="Tsang A."/>
            <person name="Unkles S.E."/>
            <person name="van de Wiele N."/>
            <person name="van Rossen-Uffink D."/>
            <person name="Oliveira J.V."/>
            <person name="Vesth T.C."/>
            <person name="Visser J."/>
            <person name="Yu J.-H."/>
            <person name="Zhou M."/>
            <person name="Andersen M.R."/>
            <person name="Archer D.B."/>
            <person name="Baker S.E."/>
            <person name="Benoit I."/>
            <person name="Brakhage A.A."/>
            <person name="Braus G.H."/>
            <person name="Fischer R."/>
            <person name="Frisvad J.C."/>
            <person name="Goldman G.H."/>
            <person name="Houbraken J."/>
            <person name="Oakley B."/>
            <person name="Pocsi I."/>
            <person name="Scazzocchio C."/>
            <person name="Seiboth B."/>
            <person name="vanKuyk P.A."/>
            <person name="Wortman J."/>
            <person name="Dyer P.S."/>
            <person name="Grigoriev I.V."/>
        </authorList>
    </citation>
    <scope>NUCLEOTIDE SEQUENCE [LARGE SCALE GENOMIC DNA]</scope>
    <source>
        <strain evidence="3">CBS 593.65</strain>
    </source>
</reference>
<protein>
    <recommendedName>
        <fullName evidence="1">NACHT domain-containing protein</fullName>
    </recommendedName>
</protein>
<dbReference type="SUPFAM" id="SSF53167">
    <property type="entry name" value="Purine and uridine phosphorylases"/>
    <property type="match status" value="1"/>
</dbReference>
<dbReference type="STRING" id="1036612.A0A1L9T6Y6"/>
<keyword evidence="3" id="KW-1185">Reference proteome</keyword>
<dbReference type="PANTHER" id="PTHR46082">
    <property type="entry name" value="ATP/GTP-BINDING PROTEIN-RELATED"/>
    <property type="match status" value="1"/>
</dbReference>
<accession>A0A1L9T6Y6</accession>